<comment type="caution">
    <text evidence="8">The sequence shown here is derived from an EMBL/GenBank/DDBJ whole genome shotgun (WGS) entry which is preliminary data.</text>
</comment>
<gene>
    <name evidence="8" type="ORF">A4S15_03990</name>
</gene>
<evidence type="ECO:0000256" key="3">
    <source>
        <dbReference type="ARBA" id="ARBA00012257"/>
    </source>
</evidence>
<protein>
    <recommendedName>
        <fullName evidence="3">2-oxo-4-hydroxy-4-carboxy-5-ureidoimidazoline decarboxylase</fullName>
        <ecNumber evidence="3">4.1.1.97</ecNumber>
    </recommendedName>
</protein>
<dbReference type="UniPathway" id="UPA00394">
    <property type="reaction ID" value="UER00652"/>
</dbReference>
<dbReference type="NCBIfam" id="TIGR03164">
    <property type="entry name" value="UHCUDC"/>
    <property type="match status" value="1"/>
</dbReference>
<sequence length="170" mass="19039">MASSDDRARFLARFASIFEYSPWIAEEAFDRGLTQHCDTADALHHAMFRVIREASAERQLALINVHPDLAGKLALADALTDESRAEQSSAGLDRLTPDELARFTDLNNAYKARFGFVFIMAVRGATKADILAGFEQRLRHDHDREFHTALGEIAKISRMRLEDLFASSNG</sequence>
<dbReference type="GO" id="GO:0000255">
    <property type="term" value="P:allantoin metabolic process"/>
    <property type="evidence" value="ECO:0007669"/>
    <property type="project" value="InterPro"/>
</dbReference>
<dbReference type="GO" id="GO:0051997">
    <property type="term" value="F:2-oxo-4-hydroxy-4-carboxy-5-ureidoimidazoline decarboxylase activity"/>
    <property type="evidence" value="ECO:0007669"/>
    <property type="project" value="UniProtKB-EC"/>
</dbReference>
<evidence type="ECO:0000256" key="2">
    <source>
        <dbReference type="ARBA" id="ARBA00004754"/>
    </source>
</evidence>
<dbReference type="AlphaFoldDB" id="A0A1W9I4Z9"/>
<dbReference type="InterPro" id="IPR018020">
    <property type="entry name" value="OHCU_decarboxylase"/>
</dbReference>
<dbReference type="EC" id="4.1.1.97" evidence="3"/>
<dbReference type="SUPFAM" id="SSF158694">
    <property type="entry name" value="UraD-Like"/>
    <property type="match status" value="1"/>
</dbReference>
<evidence type="ECO:0000256" key="5">
    <source>
        <dbReference type="ARBA" id="ARBA00022793"/>
    </source>
</evidence>
<organism evidence="8 9">
    <name type="scientific">Candidatus Raskinella chloraquaticus</name>
    <dbReference type="NCBI Taxonomy" id="1951219"/>
    <lineage>
        <taxon>Bacteria</taxon>
        <taxon>Pseudomonadati</taxon>
        <taxon>Pseudomonadota</taxon>
        <taxon>Alphaproteobacteria</taxon>
        <taxon>Hyphomicrobiales</taxon>
        <taxon>Phreatobacteraceae</taxon>
        <taxon>Candidatus Raskinella</taxon>
    </lineage>
</organism>
<dbReference type="STRING" id="1827387.A4S15_03990"/>
<keyword evidence="4" id="KW-0659">Purine metabolism</keyword>
<dbReference type="PANTHER" id="PTHR43466">
    <property type="entry name" value="2-OXO-4-HYDROXY-4-CARBOXY-5-UREIDOIMIDAZOLINE DECARBOXYLASE-RELATED"/>
    <property type="match status" value="1"/>
</dbReference>
<evidence type="ECO:0000313" key="8">
    <source>
        <dbReference type="EMBL" id="OQW54763.1"/>
    </source>
</evidence>
<dbReference type="PANTHER" id="PTHR43466:SF1">
    <property type="entry name" value="2-OXO-4-HYDROXY-4-CARBOXY-5-UREIDOIMIDAZOLINE DECARBOXYLASE-RELATED"/>
    <property type="match status" value="1"/>
</dbReference>
<dbReference type="GO" id="GO:0006144">
    <property type="term" value="P:purine nucleobase metabolic process"/>
    <property type="evidence" value="ECO:0007669"/>
    <property type="project" value="UniProtKB-KW"/>
</dbReference>
<dbReference type="Proteomes" id="UP000192872">
    <property type="component" value="Unassembled WGS sequence"/>
</dbReference>
<dbReference type="InterPro" id="IPR036778">
    <property type="entry name" value="OHCU_decarboxylase_sf"/>
</dbReference>
<evidence type="ECO:0000313" key="9">
    <source>
        <dbReference type="Proteomes" id="UP000192872"/>
    </source>
</evidence>
<accession>A0A1W9I4Z9</accession>
<keyword evidence="5" id="KW-0210">Decarboxylase</keyword>
<reference evidence="8 9" key="1">
    <citation type="journal article" date="2017" name="Water Res.">
        <title>Comammox in drinking water systems.</title>
        <authorList>
            <person name="Wang Y."/>
            <person name="Ma L."/>
            <person name="Mao Y."/>
            <person name="Jiang X."/>
            <person name="Xia Y."/>
            <person name="Yu K."/>
            <person name="Li B."/>
            <person name="Zhang T."/>
        </authorList>
    </citation>
    <scope>NUCLEOTIDE SEQUENCE [LARGE SCALE GENOMIC DNA]</scope>
    <source>
        <strain evidence="8">SG_bin8</strain>
    </source>
</reference>
<dbReference type="GO" id="GO:0019628">
    <property type="term" value="P:urate catabolic process"/>
    <property type="evidence" value="ECO:0007669"/>
    <property type="project" value="UniProtKB-UniPathway"/>
</dbReference>
<dbReference type="InterPro" id="IPR017580">
    <property type="entry name" value="OHCU_decarboxylase-1"/>
</dbReference>
<dbReference type="Gene3D" id="1.10.3330.10">
    <property type="entry name" value="Oxo-4-hydroxy-4-carboxy-5-ureidoimidazoline decarboxylase"/>
    <property type="match status" value="1"/>
</dbReference>
<comment type="pathway">
    <text evidence="2">Purine metabolism; urate degradation; (S)-allantoin from urate: step 3/3.</text>
</comment>
<proteinExistence type="predicted"/>
<dbReference type="RefSeq" id="WP_376802761.1">
    <property type="nucleotide sequence ID" value="NZ_DBNB01000023.1"/>
</dbReference>
<comment type="catalytic activity">
    <reaction evidence="1">
        <text>5-hydroxy-2-oxo-4-ureido-2,5-dihydro-1H-imidazole-5-carboxylate + H(+) = (S)-allantoin + CO2</text>
        <dbReference type="Rhea" id="RHEA:26301"/>
        <dbReference type="ChEBI" id="CHEBI:15378"/>
        <dbReference type="ChEBI" id="CHEBI:15678"/>
        <dbReference type="ChEBI" id="CHEBI:16526"/>
        <dbReference type="ChEBI" id="CHEBI:58639"/>
        <dbReference type="EC" id="4.1.1.97"/>
    </reaction>
</comment>
<keyword evidence="6" id="KW-0456">Lyase</keyword>
<evidence type="ECO:0000259" key="7">
    <source>
        <dbReference type="Pfam" id="PF09349"/>
    </source>
</evidence>
<feature type="domain" description="Oxo-4-hydroxy-4-carboxy-5-ureidoimidazoline decarboxylase" evidence="7">
    <location>
        <begin position="6"/>
        <end position="162"/>
    </location>
</feature>
<dbReference type="EMBL" id="LWDL01000001">
    <property type="protein sequence ID" value="OQW54763.1"/>
    <property type="molecule type" value="Genomic_DNA"/>
</dbReference>
<name>A0A1W9I4Z9_9HYPH</name>
<evidence type="ECO:0000256" key="4">
    <source>
        <dbReference type="ARBA" id="ARBA00022631"/>
    </source>
</evidence>
<dbReference type="Pfam" id="PF09349">
    <property type="entry name" value="OHCU_decarbox"/>
    <property type="match status" value="1"/>
</dbReference>
<evidence type="ECO:0000256" key="1">
    <source>
        <dbReference type="ARBA" id="ARBA00001163"/>
    </source>
</evidence>
<evidence type="ECO:0000256" key="6">
    <source>
        <dbReference type="ARBA" id="ARBA00023239"/>
    </source>
</evidence>